<dbReference type="InterPro" id="IPR042267">
    <property type="entry name" value="VTC_sf"/>
</dbReference>
<dbReference type="Gene3D" id="3.20.100.30">
    <property type="entry name" value="VTC, catalytic tunnel domain"/>
    <property type="match status" value="1"/>
</dbReference>
<organism evidence="2 3">
    <name type="scientific">Propioniciclava tarda</name>
    <dbReference type="NCBI Taxonomy" id="433330"/>
    <lineage>
        <taxon>Bacteria</taxon>
        <taxon>Bacillati</taxon>
        <taxon>Actinomycetota</taxon>
        <taxon>Actinomycetes</taxon>
        <taxon>Propionibacteriales</taxon>
        <taxon>Propionibacteriaceae</taxon>
        <taxon>Propioniciclava</taxon>
    </lineage>
</organism>
<sequence>MTALCESGLSGLADLPSLTLEELNASASLLTRVDRKYVLTRDQADGFLAALPAGTRVLDIDSGRSFGYASTYFDTAGLDSFHDAAHRRARRGKTRTRTYLDSGITFLEVKTKRRAATVKSRLPWSGTEADAAASAFVAEKLAEGGVRPSGRLSPVLDVTYRRTTLLLPDAEGRVTLDVDLDWRLRRGADRLRVDDLVIVETKSSSRPCAADRLLWRTGHRPTSISKYATALAVLRPDLARNRWHRLLSTGPLAA</sequence>
<dbReference type="EMBL" id="SDMR01000024">
    <property type="protein sequence ID" value="TBT92109.1"/>
    <property type="molecule type" value="Genomic_DNA"/>
</dbReference>
<comment type="caution">
    <text evidence="2">The sequence shown here is derived from an EMBL/GenBank/DDBJ whole genome shotgun (WGS) entry which is preliminary data.</text>
</comment>
<evidence type="ECO:0000259" key="1">
    <source>
        <dbReference type="Pfam" id="PF09359"/>
    </source>
</evidence>
<feature type="domain" description="VTC" evidence="1">
    <location>
        <begin position="32"/>
        <end position="234"/>
    </location>
</feature>
<dbReference type="RefSeq" id="WP_131173125.1">
    <property type="nucleotide sequence ID" value="NZ_FXTL01000028.1"/>
</dbReference>
<name>A0A4Q9KJT2_PROTD</name>
<dbReference type="CDD" id="cd07750">
    <property type="entry name" value="PolyPPase_VTC_like"/>
    <property type="match status" value="1"/>
</dbReference>
<dbReference type="GO" id="GO:0006799">
    <property type="term" value="P:polyphosphate biosynthetic process"/>
    <property type="evidence" value="ECO:0007669"/>
    <property type="project" value="UniProtKB-ARBA"/>
</dbReference>
<accession>A0A4Q9KJT2</accession>
<protein>
    <submittedName>
        <fullName evidence="2">Polyphosphate polymerase domain-containing protein</fullName>
    </submittedName>
</protein>
<evidence type="ECO:0000313" key="2">
    <source>
        <dbReference type="EMBL" id="TBT92109.1"/>
    </source>
</evidence>
<reference evidence="2 3" key="1">
    <citation type="submission" date="2019-01" db="EMBL/GenBank/DDBJ databases">
        <title>Lactibacter flavus gen. nov., sp. nov., a novel bacterium of the family Propionibacteriaceae isolated from raw milk and dairy products.</title>
        <authorList>
            <person name="Huptas C."/>
            <person name="Wenning M."/>
            <person name="Breitenwieser F."/>
            <person name="Doll E."/>
            <person name="Von Neubeck M."/>
            <person name="Busse H.-J."/>
            <person name="Scherer S."/>
        </authorList>
    </citation>
    <scope>NUCLEOTIDE SEQUENCE [LARGE SCALE GENOMIC DNA]</scope>
    <source>
        <strain evidence="2 3">DSM 22130</strain>
    </source>
</reference>
<dbReference type="AlphaFoldDB" id="A0A4Q9KJT2"/>
<dbReference type="InterPro" id="IPR018966">
    <property type="entry name" value="VTC_domain"/>
</dbReference>
<dbReference type="Pfam" id="PF09359">
    <property type="entry name" value="VTC"/>
    <property type="match status" value="1"/>
</dbReference>
<evidence type="ECO:0000313" key="3">
    <source>
        <dbReference type="Proteomes" id="UP000291933"/>
    </source>
</evidence>
<dbReference type="OrthoDB" id="148766at2"/>
<gene>
    <name evidence="2" type="ORF">ET996_13705</name>
</gene>
<keyword evidence="3" id="KW-1185">Reference proteome</keyword>
<dbReference type="Proteomes" id="UP000291933">
    <property type="component" value="Unassembled WGS sequence"/>
</dbReference>
<proteinExistence type="predicted"/>